<comment type="caution">
    <text evidence="1">The sequence shown here is derived from an EMBL/GenBank/DDBJ whole genome shotgun (WGS) entry which is preliminary data.</text>
</comment>
<reference evidence="1 2" key="1">
    <citation type="journal article" date="2019" name="Sci. Rep.">
        <title>Orb-weaving spider Araneus ventricosus genome elucidates the spidroin gene catalogue.</title>
        <authorList>
            <person name="Kono N."/>
            <person name="Nakamura H."/>
            <person name="Ohtoshi R."/>
            <person name="Moran D.A.P."/>
            <person name="Shinohara A."/>
            <person name="Yoshida Y."/>
            <person name="Fujiwara M."/>
            <person name="Mori M."/>
            <person name="Tomita M."/>
            <person name="Arakawa K."/>
        </authorList>
    </citation>
    <scope>NUCLEOTIDE SEQUENCE [LARGE SCALE GENOMIC DNA]</scope>
</reference>
<evidence type="ECO:0000313" key="1">
    <source>
        <dbReference type="EMBL" id="GBL81948.1"/>
    </source>
</evidence>
<dbReference type="Proteomes" id="UP000499080">
    <property type="component" value="Unassembled WGS sequence"/>
</dbReference>
<accession>A0A4Y2AQB5</accession>
<organism evidence="1 2">
    <name type="scientific">Araneus ventricosus</name>
    <name type="common">Orbweaver spider</name>
    <name type="synonym">Epeira ventricosa</name>
    <dbReference type="NCBI Taxonomy" id="182803"/>
    <lineage>
        <taxon>Eukaryota</taxon>
        <taxon>Metazoa</taxon>
        <taxon>Ecdysozoa</taxon>
        <taxon>Arthropoda</taxon>
        <taxon>Chelicerata</taxon>
        <taxon>Arachnida</taxon>
        <taxon>Araneae</taxon>
        <taxon>Araneomorphae</taxon>
        <taxon>Entelegynae</taxon>
        <taxon>Araneoidea</taxon>
        <taxon>Araneidae</taxon>
        <taxon>Araneus</taxon>
    </lineage>
</organism>
<gene>
    <name evidence="1" type="ORF">AVEN_50533_1</name>
</gene>
<name>A0A4Y2AQB5_ARAVE</name>
<dbReference type="AlphaFoldDB" id="A0A4Y2AQB5"/>
<protein>
    <recommendedName>
        <fullName evidence="3">RNase H type-1 domain-containing protein</fullName>
    </recommendedName>
</protein>
<proteinExistence type="predicted"/>
<keyword evidence="2" id="KW-1185">Reference proteome</keyword>
<sequence length="245" mass="27320">MLQQGWGGENGPPGWDSPVYVVSFQKLPVLKELEEKSLLGIKEEACTFASQSNHPIKIWTDIESSLHSISSLKTNNPLAQDIQKHHSQLSRLGFIKVHVVHTSNEAADLRATKTTLEGIPVQYPASRSYLKTKLHAISTQLWQNEWDNGDIWWNIHSILPKVKTSPASWKIPEIMFATGHDHSQLTLRELASKRLIAVVVASWEALPTSQPAAPLQALFVLPSPQTTWNISGGKESSTTHCQELR</sequence>
<dbReference type="EMBL" id="BGPR01000027">
    <property type="protein sequence ID" value="GBL81948.1"/>
    <property type="molecule type" value="Genomic_DNA"/>
</dbReference>
<dbReference type="OrthoDB" id="411823at2759"/>
<evidence type="ECO:0000313" key="2">
    <source>
        <dbReference type="Proteomes" id="UP000499080"/>
    </source>
</evidence>
<evidence type="ECO:0008006" key="3">
    <source>
        <dbReference type="Google" id="ProtNLM"/>
    </source>
</evidence>